<dbReference type="Proteomes" id="UP000003688">
    <property type="component" value="Unassembled WGS sequence"/>
</dbReference>
<name>B9XFS5_PEDPL</name>
<reference evidence="1 2" key="1">
    <citation type="journal article" date="2011" name="J. Bacteriol.">
        <title>Genome sequence of 'Pedosphaera parvula' Ellin514, an aerobic Verrucomicrobial isolate from pasture soil.</title>
        <authorList>
            <person name="Kant R."/>
            <person name="van Passel M.W."/>
            <person name="Sangwan P."/>
            <person name="Palva A."/>
            <person name="Lucas S."/>
            <person name="Copeland A."/>
            <person name="Lapidus A."/>
            <person name="Glavina Del Rio T."/>
            <person name="Dalin E."/>
            <person name="Tice H."/>
            <person name="Bruce D."/>
            <person name="Goodwin L."/>
            <person name="Pitluck S."/>
            <person name="Chertkov O."/>
            <person name="Larimer F.W."/>
            <person name="Land M.L."/>
            <person name="Hauser L."/>
            <person name="Brettin T.S."/>
            <person name="Detter J.C."/>
            <person name="Han S."/>
            <person name="de Vos W.M."/>
            <person name="Janssen P.H."/>
            <person name="Smidt H."/>
        </authorList>
    </citation>
    <scope>NUCLEOTIDE SEQUENCE [LARGE SCALE GENOMIC DNA]</scope>
    <source>
        <strain evidence="1 2">Ellin514</strain>
    </source>
</reference>
<dbReference type="RefSeq" id="WP_007414671.1">
    <property type="nucleotide sequence ID" value="NZ_ABOX02000010.1"/>
</dbReference>
<organism evidence="1 2">
    <name type="scientific">Pedosphaera parvula (strain Ellin514)</name>
    <dbReference type="NCBI Taxonomy" id="320771"/>
    <lineage>
        <taxon>Bacteria</taxon>
        <taxon>Pseudomonadati</taxon>
        <taxon>Verrucomicrobiota</taxon>
        <taxon>Pedosphaerae</taxon>
        <taxon>Pedosphaerales</taxon>
        <taxon>Pedosphaeraceae</taxon>
        <taxon>Pedosphaera</taxon>
    </lineage>
</organism>
<gene>
    <name evidence="1" type="ORF">Cflav_PD4460</name>
</gene>
<protein>
    <submittedName>
        <fullName evidence="1">Uncharacterized protein</fullName>
    </submittedName>
</protein>
<evidence type="ECO:0000313" key="2">
    <source>
        <dbReference type="Proteomes" id="UP000003688"/>
    </source>
</evidence>
<dbReference type="STRING" id="320771.Cflav_PD4460"/>
<accession>B9XFS5</accession>
<comment type="caution">
    <text evidence="1">The sequence shown here is derived from an EMBL/GenBank/DDBJ whole genome shotgun (WGS) entry which is preliminary data.</text>
</comment>
<evidence type="ECO:0000313" key="1">
    <source>
        <dbReference type="EMBL" id="EEF61439.1"/>
    </source>
</evidence>
<dbReference type="AlphaFoldDB" id="B9XFS5"/>
<sequence length="435" mass="47815">MLFTVALVVAIGWLVTREPKPVPTWSLPDGSVMSLAGVTYGAKHKLRYDNRWQDYAAALLPSKWQAGLGSRIASHRPSGSNAVVVWLWQDNTAKNSTIPGMSVYLATADDNGLEGQVQYGPDDSYSLPNGKTLTGWELRQIPRTSKEIGVRIYRTLGSHLEPVGEFKIPNKSRKPGVAWKAEALPATRKTNELEVTLVRLKTGLTGLEAGIGKEKNAKAYTLAVFELKDKGEVTKKWQVTGIEAVSPNGEFREGESSNSSWKGQQQYYFFPGALWLDEPAWKLKVQVTRSEDYPAEELWTIKGVPVPGEKGIVKFQAQTNIYGAEIGFQGVSAAGAKVPEDWIEFPRETGLHVVAPSSMSDTHLKLIEVKDDQGRKVEVRGVFSVGSTGGRGATLREINYAFGVQIPKDAKSLDVTFAFTKSWEVEFLAEPVMGD</sequence>
<proteinExistence type="predicted"/>
<keyword evidence="2" id="KW-1185">Reference proteome</keyword>
<dbReference type="EMBL" id="ABOX02000010">
    <property type="protein sequence ID" value="EEF61439.1"/>
    <property type="molecule type" value="Genomic_DNA"/>
</dbReference>